<dbReference type="Proteomes" id="UP000663856">
    <property type="component" value="Unassembled WGS sequence"/>
</dbReference>
<evidence type="ECO:0000313" key="2">
    <source>
        <dbReference type="EMBL" id="CAF2046858.1"/>
    </source>
</evidence>
<evidence type="ECO:0000256" key="1">
    <source>
        <dbReference type="SAM" id="MobiDB-lite"/>
    </source>
</evidence>
<accession>A0A816PDW5</accession>
<comment type="caution">
    <text evidence="2">The sequence shown here is derived from an EMBL/GenBank/DDBJ whole genome shotgun (WGS) entry which is preliminary data.</text>
</comment>
<gene>
    <name evidence="2" type="ORF">WKI299_LOCUS9418</name>
</gene>
<feature type="region of interest" description="Disordered" evidence="1">
    <location>
        <begin position="1"/>
        <end position="41"/>
    </location>
</feature>
<evidence type="ECO:0000313" key="3">
    <source>
        <dbReference type="Proteomes" id="UP000663856"/>
    </source>
</evidence>
<protein>
    <submittedName>
        <fullName evidence="2">Uncharacterized protein</fullName>
    </submittedName>
</protein>
<dbReference type="EMBL" id="CAJNRF010003048">
    <property type="protein sequence ID" value="CAF2046858.1"/>
    <property type="molecule type" value="Genomic_DNA"/>
</dbReference>
<dbReference type="AlphaFoldDB" id="A0A816PDW5"/>
<organism evidence="2 3">
    <name type="scientific">Rotaria magnacalcarata</name>
    <dbReference type="NCBI Taxonomy" id="392030"/>
    <lineage>
        <taxon>Eukaryota</taxon>
        <taxon>Metazoa</taxon>
        <taxon>Spiralia</taxon>
        <taxon>Gnathifera</taxon>
        <taxon>Rotifera</taxon>
        <taxon>Eurotatoria</taxon>
        <taxon>Bdelloidea</taxon>
        <taxon>Philodinida</taxon>
        <taxon>Philodinidae</taxon>
        <taxon>Rotaria</taxon>
    </lineage>
</organism>
<proteinExistence type="predicted"/>
<feature type="compositionally biased region" description="Polar residues" evidence="1">
    <location>
        <begin position="8"/>
        <end position="26"/>
    </location>
</feature>
<feature type="compositionally biased region" description="Low complexity" evidence="1">
    <location>
        <begin position="27"/>
        <end position="41"/>
    </location>
</feature>
<sequence>MNDDRSKPTTVRDSASPLSLSVTQHVSKNSSSMPSSQSSISTDIVNDSGIIKGTKKTTTFARPVPRVLQNFVFAWLDANTEQCIDFISDVKDEKVFLIVTGSLGRDLVSDIEIHTWIQLNPIYVLLDDKLLTYEQWAQATWKVKGAYAQLESICETLKIELRHCDHSMISMSFSGIDSLFMYAQLFKASLL</sequence>
<name>A0A816PDW5_9BILA</name>
<reference evidence="2" key="1">
    <citation type="submission" date="2021-02" db="EMBL/GenBank/DDBJ databases">
        <authorList>
            <person name="Nowell W R."/>
        </authorList>
    </citation>
    <scope>NUCLEOTIDE SEQUENCE</scope>
</reference>